<reference evidence="1 2" key="1">
    <citation type="submission" date="2023-03" db="EMBL/GenBank/DDBJ databases">
        <title>Genome insight into feeding habits of ladybird beetles.</title>
        <authorList>
            <person name="Li H.-S."/>
            <person name="Huang Y.-H."/>
            <person name="Pang H."/>
        </authorList>
    </citation>
    <scope>NUCLEOTIDE SEQUENCE [LARGE SCALE GENOMIC DNA]</scope>
    <source>
        <strain evidence="1">SYSU_2023b</strain>
        <tissue evidence="1">Whole body</tissue>
    </source>
</reference>
<keyword evidence="2" id="KW-1185">Reference proteome</keyword>
<feature type="non-terminal residue" evidence="1">
    <location>
        <position position="51"/>
    </location>
</feature>
<name>A0AAW1UWH6_9CUCU</name>
<accession>A0AAW1UWH6</accession>
<gene>
    <name evidence="1" type="ORF">WA026_005262</name>
</gene>
<sequence length="51" mass="6090">MLHHKIPGRQEICEMERDGEYFDCILLFLKGEEELEAVVCTERIRDILPDR</sequence>
<dbReference type="AlphaFoldDB" id="A0AAW1UWH6"/>
<evidence type="ECO:0000313" key="1">
    <source>
        <dbReference type="EMBL" id="KAK9884312.1"/>
    </source>
</evidence>
<evidence type="ECO:0000313" key="2">
    <source>
        <dbReference type="Proteomes" id="UP001431783"/>
    </source>
</evidence>
<protein>
    <submittedName>
        <fullName evidence="1">Uncharacterized protein</fullName>
    </submittedName>
</protein>
<organism evidence="1 2">
    <name type="scientific">Henosepilachna vigintioctopunctata</name>
    <dbReference type="NCBI Taxonomy" id="420089"/>
    <lineage>
        <taxon>Eukaryota</taxon>
        <taxon>Metazoa</taxon>
        <taxon>Ecdysozoa</taxon>
        <taxon>Arthropoda</taxon>
        <taxon>Hexapoda</taxon>
        <taxon>Insecta</taxon>
        <taxon>Pterygota</taxon>
        <taxon>Neoptera</taxon>
        <taxon>Endopterygota</taxon>
        <taxon>Coleoptera</taxon>
        <taxon>Polyphaga</taxon>
        <taxon>Cucujiformia</taxon>
        <taxon>Coccinelloidea</taxon>
        <taxon>Coccinellidae</taxon>
        <taxon>Epilachninae</taxon>
        <taxon>Epilachnini</taxon>
        <taxon>Henosepilachna</taxon>
    </lineage>
</organism>
<dbReference type="EMBL" id="JARQZJ010000092">
    <property type="protein sequence ID" value="KAK9884312.1"/>
    <property type="molecule type" value="Genomic_DNA"/>
</dbReference>
<dbReference type="Proteomes" id="UP001431783">
    <property type="component" value="Unassembled WGS sequence"/>
</dbReference>
<proteinExistence type="predicted"/>
<comment type="caution">
    <text evidence="1">The sequence shown here is derived from an EMBL/GenBank/DDBJ whole genome shotgun (WGS) entry which is preliminary data.</text>
</comment>